<keyword evidence="1 5" id="KW-0489">Methyltransferase</keyword>
<sequence length="276" mass="30082">MASPASTELSTHRNVHGQGGEHSLSPWRTPPSAGAPRVTCTPVTAPNVTSITDSIKSLVPDVPDFLHATRASYDAMAADYTERYADHLADLPLDRALVAAFAELVRARGSEPVADIGSGPGHVTARLHDLGVPVFGVDLSPRMVALARRAHPDLRFHVGSMTSLDLPDETLGGILALYSIIHVPDSGLSTVFEEFHRVLAPGGHVLLGFQSGPEDEHLHLTERFGHEMSLDYWFRTPDRVTELLTKAGLTSHAQTIREPYEEETRPRAYLLARKPQ</sequence>
<evidence type="ECO:0000313" key="5">
    <source>
        <dbReference type="EMBL" id="MDQ0932185.1"/>
    </source>
</evidence>
<evidence type="ECO:0000313" key="6">
    <source>
        <dbReference type="Proteomes" id="UP001223072"/>
    </source>
</evidence>
<dbReference type="Gene3D" id="3.40.50.150">
    <property type="entry name" value="Vaccinia Virus protein VP39"/>
    <property type="match status" value="1"/>
</dbReference>
<gene>
    <name evidence="5" type="ORF">QFZ49_002115</name>
</gene>
<feature type="region of interest" description="Disordered" evidence="3">
    <location>
        <begin position="1"/>
        <end position="37"/>
    </location>
</feature>
<dbReference type="InterPro" id="IPR041698">
    <property type="entry name" value="Methyltransf_25"/>
</dbReference>
<keyword evidence="2" id="KW-0808">Transferase</keyword>
<reference evidence="5 6" key="1">
    <citation type="submission" date="2023-07" db="EMBL/GenBank/DDBJ databases">
        <title>Comparative genomics of wheat-associated soil bacteria to identify genetic determinants of phenazine resistance.</title>
        <authorList>
            <person name="Mouncey N."/>
        </authorList>
    </citation>
    <scope>NUCLEOTIDE SEQUENCE [LARGE SCALE GENOMIC DNA]</scope>
    <source>
        <strain evidence="5 6">W2I16</strain>
    </source>
</reference>
<keyword evidence="6" id="KW-1185">Reference proteome</keyword>
<dbReference type="PANTHER" id="PTHR43861">
    <property type="entry name" value="TRANS-ACONITATE 2-METHYLTRANSFERASE-RELATED"/>
    <property type="match status" value="1"/>
</dbReference>
<dbReference type="GO" id="GO:0008168">
    <property type="term" value="F:methyltransferase activity"/>
    <property type="evidence" value="ECO:0007669"/>
    <property type="project" value="UniProtKB-KW"/>
</dbReference>
<evidence type="ECO:0000259" key="4">
    <source>
        <dbReference type="Pfam" id="PF13649"/>
    </source>
</evidence>
<dbReference type="CDD" id="cd02440">
    <property type="entry name" value="AdoMet_MTases"/>
    <property type="match status" value="1"/>
</dbReference>
<dbReference type="Pfam" id="PF13649">
    <property type="entry name" value="Methyltransf_25"/>
    <property type="match status" value="1"/>
</dbReference>
<dbReference type="GO" id="GO:0032259">
    <property type="term" value="P:methylation"/>
    <property type="evidence" value="ECO:0007669"/>
    <property type="project" value="UniProtKB-KW"/>
</dbReference>
<dbReference type="Proteomes" id="UP001223072">
    <property type="component" value="Unassembled WGS sequence"/>
</dbReference>
<dbReference type="InterPro" id="IPR029063">
    <property type="entry name" value="SAM-dependent_MTases_sf"/>
</dbReference>
<evidence type="ECO:0000256" key="2">
    <source>
        <dbReference type="ARBA" id="ARBA00022679"/>
    </source>
</evidence>
<comment type="caution">
    <text evidence="5">The sequence shown here is derived from an EMBL/GenBank/DDBJ whole genome shotgun (WGS) entry which is preliminary data.</text>
</comment>
<dbReference type="PANTHER" id="PTHR43861:SF1">
    <property type="entry name" value="TRANS-ACONITATE 2-METHYLTRANSFERASE"/>
    <property type="match status" value="1"/>
</dbReference>
<organism evidence="5 6">
    <name type="scientific">Streptomyces turgidiscabies</name>
    <dbReference type="NCBI Taxonomy" id="85558"/>
    <lineage>
        <taxon>Bacteria</taxon>
        <taxon>Bacillati</taxon>
        <taxon>Actinomycetota</taxon>
        <taxon>Actinomycetes</taxon>
        <taxon>Kitasatosporales</taxon>
        <taxon>Streptomycetaceae</taxon>
        <taxon>Streptomyces</taxon>
    </lineage>
</organism>
<accession>A0ABU0RJK9</accession>
<evidence type="ECO:0000256" key="1">
    <source>
        <dbReference type="ARBA" id="ARBA00022603"/>
    </source>
</evidence>
<feature type="domain" description="Methyltransferase" evidence="4">
    <location>
        <begin position="113"/>
        <end position="203"/>
    </location>
</feature>
<evidence type="ECO:0000256" key="3">
    <source>
        <dbReference type="SAM" id="MobiDB-lite"/>
    </source>
</evidence>
<proteinExistence type="predicted"/>
<protein>
    <submittedName>
        <fullName evidence="5">SAM-dependent methyltransferase</fullName>
    </submittedName>
</protein>
<name>A0ABU0RJK9_9ACTN</name>
<dbReference type="SUPFAM" id="SSF53335">
    <property type="entry name" value="S-adenosyl-L-methionine-dependent methyltransferases"/>
    <property type="match status" value="1"/>
</dbReference>
<dbReference type="EMBL" id="JAUSZS010000003">
    <property type="protein sequence ID" value="MDQ0932185.1"/>
    <property type="molecule type" value="Genomic_DNA"/>
</dbReference>